<keyword evidence="3 8" id="KW-0436">Ligase</keyword>
<dbReference type="Gene3D" id="3.30.360.20">
    <property type="entry name" value="RNA 3'-terminal phosphate cyclase, insert domain"/>
    <property type="match status" value="1"/>
</dbReference>
<evidence type="ECO:0000256" key="4">
    <source>
        <dbReference type="ARBA" id="ARBA00022741"/>
    </source>
</evidence>
<dbReference type="SUPFAM" id="SSF55205">
    <property type="entry name" value="EPT/RTPC-like"/>
    <property type="match status" value="2"/>
</dbReference>
<organism evidence="8 9">
    <name type="scientific">Candidatus Iainarchaeum sp</name>
    <dbReference type="NCBI Taxonomy" id="3101447"/>
    <lineage>
        <taxon>Archaea</taxon>
        <taxon>Candidatus Iainarchaeota</taxon>
        <taxon>Candidatus Iainarchaeia</taxon>
        <taxon>Candidatus Iainarchaeales</taxon>
        <taxon>Candidatus Iainarchaeaceae</taxon>
        <taxon>Candidatus Iainarchaeum</taxon>
    </lineage>
</organism>
<evidence type="ECO:0000313" key="8">
    <source>
        <dbReference type="EMBL" id="HIH16624.1"/>
    </source>
</evidence>
<dbReference type="PANTHER" id="PTHR11096">
    <property type="entry name" value="RNA 3' TERMINAL PHOSPHATE CYCLASE"/>
    <property type="match status" value="1"/>
</dbReference>
<evidence type="ECO:0000256" key="2">
    <source>
        <dbReference type="ARBA" id="ARBA00021428"/>
    </source>
</evidence>
<keyword evidence="4" id="KW-0547">Nucleotide-binding</keyword>
<sequence length="346" mass="36627">MPEPIPVDGAAGGQVLRTSLALSALTGKPFTISSIRSNRPNPGLQPQHFTAVKTLAETCHAEIEGAVKESRQLTFKPGKVRPSSLQVNIGSAGSVTLLLQALLPPSLREEVRLRVMGGGDVPFAPPANYFSGVLQPALKAFGVHFEFSLNKRGYYPKGNGAVSFKSVPGRLPLKAVDFTELGQLQSIQCVSHCASLPREVAVNQARAAHKKLEEFDCEWIESIEAAPHSDTIGSGLDLLACFDNGAHLGANALGAKGKPAVTVGEEAAVHLLKSLRSLRPVDVHLADQLIPFMGLAKGTSFFQCAEVSQHLLSSIAVTKQFLDCEISIVGDLGQPGRVTVKGVGFA</sequence>
<dbReference type="AlphaFoldDB" id="A0A7J4JH24"/>
<gene>
    <name evidence="8" type="ORF">HA252_04435</name>
</gene>
<comment type="caution">
    <text evidence="8">The sequence shown here is derived from an EMBL/GenBank/DDBJ whole genome shotgun (WGS) entry which is preliminary data.</text>
</comment>
<dbReference type="GO" id="GO:0003963">
    <property type="term" value="F:RNA-3'-phosphate cyclase activity"/>
    <property type="evidence" value="ECO:0007669"/>
    <property type="project" value="UniProtKB-UniRule"/>
</dbReference>
<feature type="domain" description="RNA 3'-terminal phosphate cyclase insert" evidence="7">
    <location>
        <begin position="179"/>
        <end position="275"/>
    </location>
</feature>
<dbReference type="Gene3D" id="3.65.10.20">
    <property type="entry name" value="RNA 3'-terminal phosphate cyclase domain"/>
    <property type="match status" value="1"/>
</dbReference>
<dbReference type="GO" id="GO:0000166">
    <property type="term" value="F:nucleotide binding"/>
    <property type="evidence" value="ECO:0007669"/>
    <property type="project" value="UniProtKB-KW"/>
</dbReference>
<dbReference type="Proteomes" id="UP000564964">
    <property type="component" value="Unassembled WGS sequence"/>
</dbReference>
<evidence type="ECO:0000259" key="6">
    <source>
        <dbReference type="Pfam" id="PF01137"/>
    </source>
</evidence>
<proteinExistence type="inferred from homology"/>
<dbReference type="InterPro" id="IPR036553">
    <property type="entry name" value="RPTC_insert"/>
</dbReference>
<dbReference type="InterPro" id="IPR013791">
    <property type="entry name" value="RNA3'-term_phos_cycl_insert"/>
</dbReference>
<evidence type="ECO:0000313" key="9">
    <source>
        <dbReference type="Proteomes" id="UP000564964"/>
    </source>
</evidence>
<dbReference type="InterPro" id="IPR037136">
    <property type="entry name" value="RNA3'_phos_cyclase_dom_sf"/>
</dbReference>
<comment type="similarity">
    <text evidence="1">Belongs to the RNA 3'-terminal cyclase family. Type 1 subfamily.</text>
</comment>
<feature type="domain" description="RNA 3'-terminal phosphate cyclase" evidence="6">
    <location>
        <begin position="10"/>
        <end position="328"/>
    </location>
</feature>
<name>A0A7J4JH24_9ARCH</name>
<dbReference type="PANTHER" id="PTHR11096:SF0">
    <property type="entry name" value="RNA 3'-TERMINAL PHOSPHATE CYCLASE"/>
    <property type="match status" value="1"/>
</dbReference>
<dbReference type="GO" id="GO:0006396">
    <property type="term" value="P:RNA processing"/>
    <property type="evidence" value="ECO:0007669"/>
    <property type="project" value="UniProtKB-UniRule"/>
</dbReference>
<evidence type="ECO:0000256" key="5">
    <source>
        <dbReference type="NCBIfam" id="TIGR03399"/>
    </source>
</evidence>
<dbReference type="NCBIfam" id="TIGR03399">
    <property type="entry name" value="RNA_3prim_cycl"/>
    <property type="match status" value="1"/>
</dbReference>
<evidence type="ECO:0000259" key="7">
    <source>
        <dbReference type="Pfam" id="PF05189"/>
    </source>
</evidence>
<dbReference type="InterPro" id="IPR000228">
    <property type="entry name" value="RNA3'_term_phos_cyc"/>
</dbReference>
<dbReference type="InterPro" id="IPR017770">
    <property type="entry name" value="RNA3'_term_phos_cyc_type_1"/>
</dbReference>
<dbReference type="PIRSF" id="PIRSF005378">
    <property type="entry name" value="RNA3'_term_phos_cycl_euk"/>
    <property type="match status" value="1"/>
</dbReference>
<dbReference type="Pfam" id="PF01137">
    <property type="entry name" value="RTC"/>
    <property type="match status" value="1"/>
</dbReference>
<reference evidence="9" key="1">
    <citation type="journal article" date="2020" name="bioRxiv">
        <title>A rank-normalized archaeal taxonomy based on genome phylogeny resolves widespread incomplete and uneven classifications.</title>
        <authorList>
            <person name="Rinke C."/>
            <person name="Chuvochina M."/>
            <person name="Mussig A.J."/>
            <person name="Chaumeil P.-A."/>
            <person name="Waite D.W."/>
            <person name="Whitman W.B."/>
            <person name="Parks D.H."/>
            <person name="Hugenholtz P."/>
        </authorList>
    </citation>
    <scope>NUCLEOTIDE SEQUENCE [LARGE SCALE GENOMIC DNA]</scope>
</reference>
<dbReference type="SUPFAM" id="SSF52913">
    <property type="entry name" value="RNA 3'-terminal phosphate cyclase, RPTC, insert domain"/>
    <property type="match status" value="1"/>
</dbReference>
<accession>A0A7J4JH24</accession>
<dbReference type="EC" id="6.5.1.4" evidence="5"/>
<evidence type="ECO:0000256" key="3">
    <source>
        <dbReference type="ARBA" id="ARBA00022598"/>
    </source>
</evidence>
<dbReference type="Pfam" id="PF05189">
    <property type="entry name" value="RTC_insert"/>
    <property type="match status" value="1"/>
</dbReference>
<dbReference type="InterPro" id="IPR023797">
    <property type="entry name" value="RNA3'_phos_cyclase_dom"/>
</dbReference>
<protein>
    <recommendedName>
        <fullName evidence="2 5">RNA 3'-terminal phosphate cyclase</fullName>
        <ecNumber evidence="5">6.5.1.4</ecNumber>
    </recommendedName>
</protein>
<dbReference type="EMBL" id="DUGH01000109">
    <property type="protein sequence ID" value="HIH16624.1"/>
    <property type="molecule type" value="Genomic_DNA"/>
</dbReference>
<dbReference type="InterPro" id="IPR013792">
    <property type="entry name" value="RNA3'P_cycl/enolpyr_Trfase_a/b"/>
</dbReference>
<evidence type="ECO:0000256" key="1">
    <source>
        <dbReference type="ARBA" id="ARBA00009206"/>
    </source>
</evidence>